<dbReference type="Proteomes" id="UP000186106">
    <property type="component" value="Unassembled WGS sequence"/>
</dbReference>
<proteinExistence type="predicted"/>
<protein>
    <submittedName>
        <fullName evidence="1">Uncharacterized protein</fullName>
    </submittedName>
</protein>
<organism evidence="1 2">
    <name type="scientific">Chryseobacterium joostei</name>
    <dbReference type="NCBI Taxonomy" id="112234"/>
    <lineage>
        <taxon>Bacteria</taxon>
        <taxon>Pseudomonadati</taxon>
        <taxon>Bacteroidota</taxon>
        <taxon>Flavobacteriia</taxon>
        <taxon>Flavobacteriales</taxon>
        <taxon>Weeksellaceae</taxon>
        <taxon>Chryseobacterium group</taxon>
        <taxon>Chryseobacterium</taxon>
    </lineage>
</organism>
<dbReference type="STRING" id="112234.SAMN05421768_107229"/>
<dbReference type="RefSeq" id="WP_164463084.1">
    <property type="nucleotide sequence ID" value="NZ_CP033926.1"/>
</dbReference>
<evidence type="ECO:0000313" key="2">
    <source>
        <dbReference type="Proteomes" id="UP000186106"/>
    </source>
</evidence>
<gene>
    <name evidence="1" type="ORF">SAMN05421768_107229</name>
</gene>
<dbReference type="EMBL" id="FTNZ01000007">
    <property type="protein sequence ID" value="SIS43666.1"/>
    <property type="molecule type" value="Genomic_DNA"/>
</dbReference>
<reference evidence="1 2" key="1">
    <citation type="submission" date="2017-01" db="EMBL/GenBank/DDBJ databases">
        <authorList>
            <person name="Mah S.A."/>
            <person name="Swanson W.J."/>
            <person name="Moy G.W."/>
            <person name="Vacquier V.D."/>
        </authorList>
    </citation>
    <scope>NUCLEOTIDE SEQUENCE [LARGE SCALE GENOMIC DNA]</scope>
    <source>
        <strain evidence="1 2">DSM 16927</strain>
    </source>
</reference>
<evidence type="ECO:0000313" key="1">
    <source>
        <dbReference type="EMBL" id="SIS43666.1"/>
    </source>
</evidence>
<sequence length="58" mass="6484">MKMTDEIIMVETGYGFSVNYKKGSDKFGFVGTSIHTKGDGIETFRSFSTYVYDTAVLI</sequence>
<name>A0A1N7J347_9FLAO</name>
<dbReference type="AlphaFoldDB" id="A0A1N7J347"/>
<accession>A0A1N7J347</accession>